<name>W7E4K4_BIPV3</name>
<sequence length="186" mass="21991">MSTNLARTTLLQEREEILRDIAELAAETERRSLMTPEEKSLENGLRLRGELESKPALAILLHPTPPTWMARARCRADYCSFAECRVIKEEYRIVFDTVPRVCFHVSCIEKMLDLPSLAPARFKLDTDCYRWNRDWPWTWGLMLQKWFEHGGCINLHKIARYFKAYIRYEREVSKHDAAWIQCQLAQ</sequence>
<dbReference type="GeneID" id="26250705"/>
<dbReference type="HOGENOM" id="CLU_083091_0_0_1"/>
<evidence type="ECO:0000313" key="2">
    <source>
        <dbReference type="Proteomes" id="UP000054337"/>
    </source>
</evidence>
<accession>W7E4K4</accession>
<organism evidence="1 2">
    <name type="scientific">Bipolaris victoriae (strain FI3)</name>
    <name type="common">Victoria blight of oats agent</name>
    <name type="synonym">Cochliobolus victoriae</name>
    <dbReference type="NCBI Taxonomy" id="930091"/>
    <lineage>
        <taxon>Eukaryota</taxon>
        <taxon>Fungi</taxon>
        <taxon>Dikarya</taxon>
        <taxon>Ascomycota</taxon>
        <taxon>Pezizomycotina</taxon>
        <taxon>Dothideomycetes</taxon>
        <taxon>Pleosporomycetidae</taxon>
        <taxon>Pleosporales</taxon>
        <taxon>Pleosporineae</taxon>
        <taxon>Pleosporaceae</taxon>
        <taxon>Bipolaris</taxon>
    </lineage>
</organism>
<dbReference type="AlphaFoldDB" id="W7E4K4"/>
<proteinExistence type="predicted"/>
<dbReference type="RefSeq" id="XP_014550519.1">
    <property type="nucleotide sequence ID" value="XM_014695033.1"/>
</dbReference>
<dbReference type="Proteomes" id="UP000054337">
    <property type="component" value="Unassembled WGS sequence"/>
</dbReference>
<dbReference type="EMBL" id="KI968875">
    <property type="protein sequence ID" value="EUN20945.1"/>
    <property type="molecule type" value="Genomic_DNA"/>
</dbReference>
<keyword evidence="2" id="KW-1185">Reference proteome</keyword>
<reference evidence="1 2" key="1">
    <citation type="journal article" date="2013" name="PLoS Genet.">
        <title>Comparative genome structure, secondary metabolite, and effector coding capacity across Cochliobolus pathogens.</title>
        <authorList>
            <person name="Condon B.J."/>
            <person name="Leng Y."/>
            <person name="Wu D."/>
            <person name="Bushley K.E."/>
            <person name="Ohm R.A."/>
            <person name="Otillar R."/>
            <person name="Martin J."/>
            <person name="Schackwitz W."/>
            <person name="Grimwood J."/>
            <person name="MohdZainudin N."/>
            <person name="Xue C."/>
            <person name="Wang R."/>
            <person name="Manning V.A."/>
            <person name="Dhillon B."/>
            <person name="Tu Z.J."/>
            <person name="Steffenson B.J."/>
            <person name="Salamov A."/>
            <person name="Sun H."/>
            <person name="Lowry S."/>
            <person name="LaButti K."/>
            <person name="Han J."/>
            <person name="Copeland A."/>
            <person name="Lindquist E."/>
            <person name="Barry K."/>
            <person name="Schmutz J."/>
            <person name="Baker S.E."/>
            <person name="Ciuffetti L.M."/>
            <person name="Grigoriev I.V."/>
            <person name="Zhong S."/>
            <person name="Turgeon B.G."/>
        </authorList>
    </citation>
    <scope>NUCLEOTIDE SEQUENCE [LARGE SCALE GENOMIC DNA]</scope>
    <source>
        <strain evidence="1 2">FI3</strain>
    </source>
</reference>
<evidence type="ECO:0000313" key="1">
    <source>
        <dbReference type="EMBL" id="EUN20945.1"/>
    </source>
</evidence>
<gene>
    <name evidence="1" type="ORF">COCVIDRAFT_115245</name>
</gene>
<protein>
    <submittedName>
        <fullName evidence="1">Uncharacterized protein</fullName>
    </submittedName>
</protein>